<evidence type="ECO:0000256" key="2">
    <source>
        <dbReference type="ARBA" id="ARBA00007634"/>
    </source>
</evidence>
<dbReference type="InterPro" id="IPR036510">
    <property type="entry name" value="Ribosomal_bS20_sf"/>
</dbReference>
<comment type="caution">
    <text evidence="9">The sequence shown here is derived from an EMBL/GenBank/DDBJ whole genome shotgun (WGS) entry which is preliminary data.</text>
</comment>
<evidence type="ECO:0000256" key="1">
    <source>
        <dbReference type="ARBA" id="ARBA00003134"/>
    </source>
</evidence>
<dbReference type="GO" id="GO:0003735">
    <property type="term" value="F:structural constituent of ribosome"/>
    <property type="evidence" value="ECO:0007669"/>
    <property type="project" value="InterPro"/>
</dbReference>
<dbReference type="AlphaFoldDB" id="A0A3N2QBW5"/>
<reference evidence="9 10" key="1">
    <citation type="submission" date="2018-09" db="EMBL/GenBank/DDBJ databases">
        <title>Comparative Genomics of Wolbachia-Cardinium Dual Endosymbiosis in a Plant-Parasitic Nematode.</title>
        <authorList>
            <person name="Brown A.M.V."/>
            <person name="Wasala S.K."/>
            <person name="Howe D.K."/>
            <person name="Peetz A.B."/>
            <person name="Zasada I.A."/>
            <person name="Denver D.R."/>
        </authorList>
    </citation>
    <scope>NUCLEOTIDE SEQUENCE [LARGE SCALE GENOMIC DNA]</scope>
    <source>
        <strain evidence="9 10">Pp_1</strain>
    </source>
</reference>
<dbReference type="EMBL" id="RARA01000024">
    <property type="protein sequence ID" value="ROT47308.1"/>
    <property type="molecule type" value="Genomic_DNA"/>
</dbReference>
<keyword evidence="6 8" id="KW-0687">Ribonucleoprotein</keyword>
<keyword evidence="5 8" id="KW-0689">Ribosomal protein</keyword>
<evidence type="ECO:0000256" key="4">
    <source>
        <dbReference type="ARBA" id="ARBA00022884"/>
    </source>
</evidence>
<dbReference type="RefSeq" id="WP_123662800.1">
    <property type="nucleotide sequence ID" value="NZ_RARA01000024.1"/>
</dbReference>
<dbReference type="PANTHER" id="PTHR33398">
    <property type="entry name" value="30S RIBOSOMAL PROTEIN S20"/>
    <property type="match status" value="1"/>
</dbReference>
<evidence type="ECO:0000313" key="9">
    <source>
        <dbReference type="EMBL" id="ROT47308.1"/>
    </source>
</evidence>
<dbReference type="Pfam" id="PF01649">
    <property type="entry name" value="Ribosomal_S20p"/>
    <property type="match status" value="1"/>
</dbReference>
<evidence type="ECO:0000256" key="6">
    <source>
        <dbReference type="ARBA" id="ARBA00023274"/>
    </source>
</evidence>
<dbReference type="GO" id="GO:0015935">
    <property type="term" value="C:small ribosomal subunit"/>
    <property type="evidence" value="ECO:0007669"/>
    <property type="project" value="TreeGrafter"/>
</dbReference>
<gene>
    <name evidence="8" type="primary">rpsT</name>
    <name evidence="9" type="ORF">EDM02_02585</name>
</gene>
<evidence type="ECO:0000256" key="8">
    <source>
        <dbReference type="HAMAP-Rule" id="MF_00500"/>
    </source>
</evidence>
<dbReference type="GO" id="GO:0006412">
    <property type="term" value="P:translation"/>
    <property type="evidence" value="ECO:0007669"/>
    <property type="project" value="UniProtKB-UniRule"/>
</dbReference>
<evidence type="ECO:0000313" key="10">
    <source>
        <dbReference type="Proteomes" id="UP000270927"/>
    </source>
</evidence>
<dbReference type="SUPFAM" id="SSF46992">
    <property type="entry name" value="Ribosomal protein S20"/>
    <property type="match status" value="1"/>
</dbReference>
<keyword evidence="3 8" id="KW-0699">rRNA-binding</keyword>
<comment type="function">
    <text evidence="1 8">Binds directly to 16S ribosomal RNA.</text>
</comment>
<dbReference type="NCBIfam" id="TIGR00029">
    <property type="entry name" value="S20"/>
    <property type="match status" value="1"/>
</dbReference>
<dbReference type="GO" id="GO:0005829">
    <property type="term" value="C:cytosol"/>
    <property type="evidence" value="ECO:0007669"/>
    <property type="project" value="TreeGrafter"/>
</dbReference>
<proteinExistence type="inferred from homology"/>
<evidence type="ECO:0000256" key="7">
    <source>
        <dbReference type="ARBA" id="ARBA00035136"/>
    </source>
</evidence>
<dbReference type="Gene3D" id="1.20.58.110">
    <property type="entry name" value="Ribosomal protein S20"/>
    <property type="match status" value="1"/>
</dbReference>
<dbReference type="HAMAP" id="MF_00500">
    <property type="entry name" value="Ribosomal_bS20"/>
    <property type="match status" value="1"/>
</dbReference>
<keyword evidence="10" id="KW-1185">Reference proteome</keyword>
<accession>A0A3N2QBW5</accession>
<dbReference type="InterPro" id="IPR002583">
    <property type="entry name" value="Ribosomal_bS20"/>
</dbReference>
<name>A0A3N2QBW5_9BACT</name>
<protein>
    <recommendedName>
        <fullName evidence="7 8">Small ribosomal subunit protein bS20</fullName>
    </recommendedName>
</protein>
<dbReference type="PANTHER" id="PTHR33398:SF1">
    <property type="entry name" value="SMALL RIBOSOMAL SUBUNIT PROTEIN BS20C"/>
    <property type="match status" value="1"/>
</dbReference>
<dbReference type="GO" id="GO:0070181">
    <property type="term" value="F:small ribosomal subunit rRNA binding"/>
    <property type="evidence" value="ECO:0007669"/>
    <property type="project" value="TreeGrafter"/>
</dbReference>
<organism evidence="9 10">
    <name type="scientific">Candidatus Cardinium hertigii</name>
    <dbReference type="NCBI Taxonomy" id="247481"/>
    <lineage>
        <taxon>Bacteria</taxon>
        <taxon>Pseudomonadati</taxon>
        <taxon>Bacteroidota</taxon>
        <taxon>Cytophagia</taxon>
        <taxon>Cytophagales</taxon>
        <taxon>Amoebophilaceae</taxon>
        <taxon>Candidatus Cardinium</taxon>
    </lineage>
</organism>
<dbReference type="Proteomes" id="UP000270927">
    <property type="component" value="Unassembled WGS sequence"/>
</dbReference>
<sequence>MTNHKSAEKRIRSNHTKYLRNRYQLKTCRTYIKKVKKLTDKMAAAELLPSVFSMIDKLAAKNIVHKNKSANSKAKLAKYVNGLTPGVD</sequence>
<evidence type="ECO:0000256" key="3">
    <source>
        <dbReference type="ARBA" id="ARBA00022730"/>
    </source>
</evidence>
<dbReference type="OrthoDB" id="9808392at2"/>
<comment type="similarity">
    <text evidence="2 8">Belongs to the bacterial ribosomal protein bS20 family.</text>
</comment>
<evidence type="ECO:0000256" key="5">
    <source>
        <dbReference type="ARBA" id="ARBA00022980"/>
    </source>
</evidence>
<keyword evidence="4 8" id="KW-0694">RNA-binding</keyword>